<dbReference type="InterPro" id="IPR036259">
    <property type="entry name" value="MFS_trans_sf"/>
</dbReference>
<feature type="transmembrane region" description="Helical" evidence="6">
    <location>
        <begin position="99"/>
        <end position="120"/>
    </location>
</feature>
<dbReference type="OrthoDB" id="410267at2759"/>
<feature type="transmembrane region" description="Helical" evidence="6">
    <location>
        <begin position="373"/>
        <end position="393"/>
    </location>
</feature>
<organism evidence="7 8">
    <name type="scientific">Biomphalaria glabrata</name>
    <name type="common">Bloodfluke planorb</name>
    <name type="synonym">Freshwater snail</name>
    <dbReference type="NCBI Taxonomy" id="6526"/>
    <lineage>
        <taxon>Eukaryota</taxon>
        <taxon>Metazoa</taxon>
        <taxon>Spiralia</taxon>
        <taxon>Lophotrochozoa</taxon>
        <taxon>Mollusca</taxon>
        <taxon>Gastropoda</taxon>
        <taxon>Heterobranchia</taxon>
        <taxon>Euthyneura</taxon>
        <taxon>Panpulmonata</taxon>
        <taxon>Hygrophila</taxon>
        <taxon>Lymnaeoidea</taxon>
        <taxon>Planorbidae</taxon>
        <taxon>Biomphalaria</taxon>
    </lineage>
</organism>
<reference evidence="8" key="1">
    <citation type="submission" date="2025-08" db="UniProtKB">
        <authorList>
            <consortium name="RefSeq"/>
        </authorList>
    </citation>
    <scope>IDENTIFICATION</scope>
</reference>
<evidence type="ECO:0000256" key="3">
    <source>
        <dbReference type="ARBA" id="ARBA00022692"/>
    </source>
</evidence>
<dbReference type="InterPro" id="IPR052983">
    <property type="entry name" value="MFS_Riboflavin_Transporter"/>
</dbReference>
<proteinExistence type="predicted"/>
<evidence type="ECO:0000256" key="6">
    <source>
        <dbReference type="SAM" id="Phobius"/>
    </source>
</evidence>
<dbReference type="Gene3D" id="1.20.1250.20">
    <property type="entry name" value="MFS general substrate transporter like domains"/>
    <property type="match status" value="2"/>
</dbReference>
<evidence type="ECO:0000313" key="7">
    <source>
        <dbReference type="Proteomes" id="UP001165740"/>
    </source>
</evidence>
<evidence type="ECO:0000256" key="1">
    <source>
        <dbReference type="ARBA" id="ARBA00004141"/>
    </source>
</evidence>
<keyword evidence="2" id="KW-0813">Transport</keyword>
<feature type="transmembrane region" description="Helical" evidence="6">
    <location>
        <begin position="429"/>
        <end position="454"/>
    </location>
</feature>
<name>A0A9W3BML1_BIOGL</name>
<feature type="transmembrane region" description="Helical" evidence="6">
    <location>
        <begin position="7"/>
        <end position="26"/>
    </location>
</feature>
<dbReference type="GO" id="GO:0016020">
    <property type="term" value="C:membrane"/>
    <property type="evidence" value="ECO:0007669"/>
    <property type="project" value="UniProtKB-SubCell"/>
</dbReference>
<feature type="transmembrane region" description="Helical" evidence="6">
    <location>
        <begin position="46"/>
        <end position="67"/>
    </location>
</feature>
<dbReference type="AlphaFoldDB" id="A0A9W3BML1"/>
<feature type="transmembrane region" description="Helical" evidence="6">
    <location>
        <begin position="493"/>
        <end position="515"/>
    </location>
</feature>
<feature type="transmembrane region" description="Helical" evidence="6">
    <location>
        <begin position="466"/>
        <end position="487"/>
    </location>
</feature>
<feature type="transmembrane region" description="Helical" evidence="6">
    <location>
        <begin position="132"/>
        <end position="155"/>
    </location>
</feature>
<evidence type="ECO:0000256" key="2">
    <source>
        <dbReference type="ARBA" id="ARBA00022448"/>
    </source>
</evidence>
<protein>
    <submittedName>
        <fullName evidence="8">Uncharacterized protein LOC106074677 isoform X1</fullName>
    </submittedName>
</protein>
<gene>
    <name evidence="8" type="primary">LOC106074677</name>
</gene>
<keyword evidence="7" id="KW-1185">Reference proteome</keyword>
<keyword evidence="3 6" id="KW-0812">Transmembrane</keyword>
<dbReference type="PANTHER" id="PTHR43385">
    <property type="entry name" value="RIBOFLAVIN TRANSPORTER RIBJ"/>
    <property type="match status" value="1"/>
</dbReference>
<dbReference type="PANTHER" id="PTHR43385:SF1">
    <property type="entry name" value="RIBOFLAVIN TRANSPORTER RIBJ"/>
    <property type="match status" value="1"/>
</dbReference>
<accession>A0A9W3BML1</accession>
<dbReference type="RefSeq" id="XP_055900643.1">
    <property type="nucleotide sequence ID" value="XM_056044668.1"/>
</dbReference>
<dbReference type="Pfam" id="PF07690">
    <property type="entry name" value="MFS_1"/>
    <property type="match status" value="2"/>
</dbReference>
<keyword evidence="5 6" id="KW-0472">Membrane</keyword>
<sequence length="644" mass="71491">MKWRKYFVLFGVFLLNVPNGVTWYYGNLSSYTACVFRKKQGSNIESSWLMSAEVACWTLGIILGGLLDSKLGPRSTMLLGAFLFNISFFLTFLTFELTFVTFILSLGVLTGIADGILHSASLSYIIMWVDDYVGLAVGLVTSSLGLGAVLINLIITRYINPLNLNPDVTDGNLRVFTQADILDRVPRVFLILGTFSSVFHFLGFVFLQSRRYHDKTVKCARAIYAARPPEGAAKHTDRLSASQISVNCAGKLTKSLKDIEATLAGCKESDAVSPEISESDTARLLEQSCNFAGTNSGNSVKRERVQVCKLCCRKCLSEDARKDLLGFSNELQTMLKTKEFYLLVMLQFSMDYALVVVSHFYKLFGQTWLSDDQVLAVLGTVMTVTTIFPKLLLGALQDKVGLKETWIIMTSGTTITSAFWDFTPKVNKWMFFIWTVCITWFVCAFDSLVVAGVVEIYGTYRCNLKYGIVAAFSTVLQLTAPPIMSQILETFEWLGLFLSVSCLHCVSLIVSVLFLPRSGSASKTMNDQGENPKGELTSVPEGNCCHGDVKTIGDLRPLADKACCLPLPCNESDQSRGNTAQKLHSDSTYSSYNSELTHSLHNESAYFPPKEYADQVYESTRSPFRDQIIIQSVPTHEIHSSLNE</sequence>
<keyword evidence="4 6" id="KW-1133">Transmembrane helix</keyword>
<feature type="transmembrane region" description="Helical" evidence="6">
    <location>
        <begin position="405"/>
        <end position="423"/>
    </location>
</feature>
<dbReference type="OMA" id="SHRTHNG"/>
<feature type="transmembrane region" description="Helical" evidence="6">
    <location>
        <begin position="188"/>
        <end position="207"/>
    </location>
</feature>
<dbReference type="GeneID" id="106074677"/>
<feature type="transmembrane region" description="Helical" evidence="6">
    <location>
        <begin position="76"/>
        <end position="93"/>
    </location>
</feature>
<dbReference type="InterPro" id="IPR011701">
    <property type="entry name" value="MFS"/>
</dbReference>
<dbReference type="GO" id="GO:0022857">
    <property type="term" value="F:transmembrane transporter activity"/>
    <property type="evidence" value="ECO:0007669"/>
    <property type="project" value="InterPro"/>
</dbReference>
<evidence type="ECO:0000256" key="4">
    <source>
        <dbReference type="ARBA" id="ARBA00022989"/>
    </source>
</evidence>
<comment type="subcellular location">
    <subcellularLocation>
        <location evidence="1">Membrane</location>
        <topology evidence="1">Multi-pass membrane protein</topology>
    </subcellularLocation>
</comment>
<dbReference type="SUPFAM" id="SSF103473">
    <property type="entry name" value="MFS general substrate transporter"/>
    <property type="match status" value="1"/>
</dbReference>
<dbReference type="Proteomes" id="UP001165740">
    <property type="component" value="Chromosome 10"/>
</dbReference>
<feature type="transmembrane region" description="Helical" evidence="6">
    <location>
        <begin position="340"/>
        <end position="361"/>
    </location>
</feature>
<evidence type="ECO:0000256" key="5">
    <source>
        <dbReference type="ARBA" id="ARBA00023136"/>
    </source>
</evidence>
<evidence type="ECO:0000313" key="8">
    <source>
        <dbReference type="RefSeq" id="XP_055900643.1"/>
    </source>
</evidence>